<proteinExistence type="predicted"/>
<evidence type="ECO:0000313" key="2">
    <source>
        <dbReference type="EnsemblMetazoa" id="AALFPA23_018188.P26715"/>
    </source>
</evidence>
<feature type="region of interest" description="Disordered" evidence="1">
    <location>
        <begin position="185"/>
        <end position="207"/>
    </location>
</feature>
<feature type="region of interest" description="Disordered" evidence="1">
    <location>
        <begin position="82"/>
        <end position="114"/>
    </location>
</feature>
<accession>A0ABM1ZGE1</accession>
<evidence type="ECO:0000313" key="3">
    <source>
        <dbReference type="Proteomes" id="UP000069940"/>
    </source>
</evidence>
<reference evidence="2" key="2">
    <citation type="submission" date="2025-05" db="UniProtKB">
        <authorList>
            <consortium name="EnsemblMetazoa"/>
        </authorList>
    </citation>
    <scope>IDENTIFICATION</scope>
    <source>
        <strain evidence="2">Foshan</strain>
    </source>
</reference>
<feature type="region of interest" description="Disordered" evidence="1">
    <location>
        <begin position="31"/>
        <end position="69"/>
    </location>
</feature>
<organism evidence="2 3">
    <name type="scientific">Aedes albopictus</name>
    <name type="common">Asian tiger mosquito</name>
    <name type="synonym">Stegomyia albopicta</name>
    <dbReference type="NCBI Taxonomy" id="7160"/>
    <lineage>
        <taxon>Eukaryota</taxon>
        <taxon>Metazoa</taxon>
        <taxon>Ecdysozoa</taxon>
        <taxon>Arthropoda</taxon>
        <taxon>Hexapoda</taxon>
        <taxon>Insecta</taxon>
        <taxon>Pterygota</taxon>
        <taxon>Neoptera</taxon>
        <taxon>Endopterygota</taxon>
        <taxon>Diptera</taxon>
        <taxon>Nematocera</taxon>
        <taxon>Culicoidea</taxon>
        <taxon>Culicidae</taxon>
        <taxon>Culicinae</taxon>
        <taxon>Aedini</taxon>
        <taxon>Aedes</taxon>
        <taxon>Stegomyia</taxon>
    </lineage>
</organism>
<name>A0ABM1ZGE1_AEDAL</name>
<dbReference type="GeneID" id="134290690"/>
<keyword evidence="3" id="KW-1185">Reference proteome</keyword>
<sequence>MTNTNNTNGKLYPSRPPLTAAEYDKIHNLISIPSTSKITPVSPYDSPSARPPTSTLTRDVPDFSDEPLAAVGVGSPLYRATTNVINAPPHTDSPSARPPTSTLTRDVPESSDEPLAAVDVGCPQPRATSGTMPNVINSNLPSWSTQNTPRSTASISSPITEARWRAHGSNQLHDAALLHRKSPSTPACFDSPSARPPTSTLTRDVPDFSDEPLAAVDVGCPHSRLPVPCHTRKEPPAVISPAAYLGARRRR</sequence>
<dbReference type="EnsemblMetazoa" id="AALFPA23_018188.R26715">
    <property type="protein sequence ID" value="AALFPA23_018188.P26715"/>
    <property type="gene ID" value="AALFPA23_018188"/>
</dbReference>
<feature type="compositionally biased region" description="Polar residues" evidence="1">
    <location>
        <begin position="92"/>
        <end position="104"/>
    </location>
</feature>
<protein>
    <submittedName>
        <fullName evidence="2">Uncharacterized protein</fullName>
    </submittedName>
</protein>
<evidence type="ECO:0000256" key="1">
    <source>
        <dbReference type="SAM" id="MobiDB-lite"/>
    </source>
</evidence>
<reference evidence="3" key="1">
    <citation type="journal article" date="2015" name="Proc. Natl. Acad. Sci. U.S.A.">
        <title>Genome sequence of the Asian Tiger mosquito, Aedes albopictus, reveals insights into its biology, genetics, and evolution.</title>
        <authorList>
            <person name="Chen X.G."/>
            <person name="Jiang X."/>
            <person name="Gu J."/>
            <person name="Xu M."/>
            <person name="Wu Y."/>
            <person name="Deng Y."/>
            <person name="Zhang C."/>
            <person name="Bonizzoni M."/>
            <person name="Dermauw W."/>
            <person name="Vontas J."/>
            <person name="Armbruster P."/>
            <person name="Huang X."/>
            <person name="Yang Y."/>
            <person name="Zhang H."/>
            <person name="He W."/>
            <person name="Peng H."/>
            <person name="Liu Y."/>
            <person name="Wu K."/>
            <person name="Chen J."/>
            <person name="Lirakis M."/>
            <person name="Topalis P."/>
            <person name="Van Leeuwen T."/>
            <person name="Hall A.B."/>
            <person name="Jiang X."/>
            <person name="Thorpe C."/>
            <person name="Mueller R.L."/>
            <person name="Sun C."/>
            <person name="Waterhouse R.M."/>
            <person name="Yan G."/>
            <person name="Tu Z.J."/>
            <person name="Fang X."/>
            <person name="James A.A."/>
        </authorList>
    </citation>
    <scope>NUCLEOTIDE SEQUENCE [LARGE SCALE GENOMIC DNA]</scope>
    <source>
        <strain evidence="3">Foshan</strain>
    </source>
</reference>
<dbReference type="RefSeq" id="XP_062713851.1">
    <property type="nucleotide sequence ID" value="XM_062857867.1"/>
</dbReference>
<dbReference type="Proteomes" id="UP000069940">
    <property type="component" value="Unassembled WGS sequence"/>
</dbReference>